<evidence type="ECO:0000313" key="2">
    <source>
        <dbReference type="Proteomes" id="UP000016856"/>
    </source>
</evidence>
<dbReference type="InterPro" id="IPR015955">
    <property type="entry name" value="Lactate_DH/Glyco_Ohase_4_C"/>
</dbReference>
<protein>
    <submittedName>
        <fullName evidence="1">Uncharacterized protein</fullName>
    </submittedName>
</protein>
<gene>
    <name evidence="1" type="ORF">O163_01295</name>
</gene>
<dbReference type="Gene3D" id="3.90.1820.10">
    <property type="entry name" value="AglA-like glucosidase"/>
    <property type="match status" value="1"/>
</dbReference>
<dbReference type="Proteomes" id="UP000016856">
    <property type="component" value="Unassembled WGS sequence"/>
</dbReference>
<sequence>MFHFLILALSTGDIDIIKELLYRDPRTQSEEQVEKVIEEILSLPENEEMRKHYLKIN</sequence>
<dbReference type="SUPFAM" id="SSF56327">
    <property type="entry name" value="LDH C-terminal domain-like"/>
    <property type="match status" value="1"/>
</dbReference>
<accession>U5CU75</accession>
<dbReference type="GO" id="GO:0016616">
    <property type="term" value="F:oxidoreductase activity, acting on the CH-OH group of donors, NAD or NADP as acceptor"/>
    <property type="evidence" value="ECO:0007669"/>
    <property type="project" value="InterPro"/>
</dbReference>
<dbReference type="AlphaFoldDB" id="U5CU75"/>
<organism evidence="1 2">
    <name type="scientific">Caldanaerobacter subterraneus subsp. yonseiensis KB-1</name>
    <dbReference type="NCBI Taxonomy" id="1388761"/>
    <lineage>
        <taxon>Bacteria</taxon>
        <taxon>Bacillati</taxon>
        <taxon>Bacillota</taxon>
        <taxon>Clostridia</taxon>
        <taxon>Thermoanaerobacterales</taxon>
        <taxon>Thermoanaerobacteraceae</taxon>
        <taxon>Caldanaerobacter</taxon>
    </lineage>
</organism>
<reference evidence="1 2" key="1">
    <citation type="journal article" date="2013" name="Genome Announc.">
        <title>Draft Genome Sequence of an Anaerobic and Extremophilic Bacterium, Caldanaerobacter yonseiensis, Isolated from a Geothermal Hot Stream.</title>
        <authorList>
            <person name="Lee S.J."/>
            <person name="Lee Y.J."/>
            <person name="Park G.S."/>
            <person name="Kim B.C."/>
            <person name="Lee S.J."/>
            <person name="Shin J.H."/>
            <person name="Lee D.W."/>
        </authorList>
    </citation>
    <scope>NUCLEOTIDE SEQUENCE [LARGE SCALE GENOMIC DNA]</scope>
    <source>
        <strain evidence="1 2">KB-1</strain>
    </source>
</reference>
<comment type="caution">
    <text evidence="1">The sequence shown here is derived from an EMBL/GenBank/DDBJ whole genome shotgun (WGS) entry which is preliminary data.</text>
</comment>
<name>U5CU75_CALSX</name>
<evidence type="ECO:0000313" key="1">
    <source>
        <dbReference type="EMBL" id="ERM93309.1"/>
    </source>
</evidence>
<dbReference type="PATRIC" id="fig|1388761.3.peg.255"/>
<dbReference type="InterPro" id="IPR053715">
    <property type="entry name" value="GH4_Enzyme_sf"/>
</dbReference>
<dbReference type="EMBL" id="AXDC01000002">
    <property type="protein sequence ID" value="ERM93309.1"/>
    <property type="molecule type" value="Genomic_DNA"/>
</dbReference>
<proteinExistence type="predicted"/>